<accession>A0A8T4IJT2</accession>
<evidence type="ECO:0000256" key="6">
    <source>
        <dbReference type="SAM" id="MobiDB-lite"/>
    </source>
</evidence>
<feature type="transmembrane region" description="Helical" evidence="7">
    <location>
        <begin position="245"/>
        <end position="265"/>
    </location>
</feature>
<feature type="region of interest" description="Disordered" evidence="6">
    <location>
        <begin position="1"/>
        <end position="22"/>
    </location>
</feature>
<feature type="compositionally biased region" description="Polar residues" evidence="6">
    <location>
        <begin position="1"/>
        <end position="10"/>
    </location>
</feature>
<name>A0A8T4IJT2_9ACTN</name>
<feature type="transmembrane region" description="Helical" evidence="7">
    <location>
        <begin position="160"/>
        <end position="178"/>
    </location>
</feature>
<protein>
    <submittedName>
        <fullName evidence="9">DMT family transporter</fullName>
    </submittedName>
</protein>
<comment type="similarity">
    <text evidence="2">Belongs to the EamA transporter family.</text>
</comment>
<feature type="transmembrane region" description="Helical" evidence="7">
    <location>
        <begin position="302"/>
        <end position="320"/>
    </location>
</feature>
<feature type="transmembrane region" description="Helical" evidence="7">
    <location>
        <begin position="65"/>
        <end position="84"/>
    </location>
</feature>
<comment type="subcellular location">
    <subcellularLocation>
        <location evidence="1">Membrane</location>
        <topology evidence="1">Multi-pass membrane protein</topology>
    </subcellularLocation>
</comment>
<evidence type="ECO:0000256" key="5">
    <source>
        <dbReference type="ARBA" id="ARBA00023136"/>
    </source>
</evidence>
<gene>
    <name evidence="9" type="ORF">KDA82_01120</name>
</gene>
<dbReference type="InterPro" id="IPR050638">
    <property type="entry name" value="AA-Vitamin_Transporters"/>
</dbReference>
<feature type="transmembrane region" description="Helical" evidence="7">
    <location>
        <begin position="105"/>
        <end position="125"/>
    </location>
</feature>
<feature type="transmembrane region" description="Helical" evidence="7">
    <location>
        <begin position="277"/>
        <end position="296"/>
    </location>
</feature>
<dbReference type="GO" id="GO:0016020">
    <property type="term" value="C:membrane"/>
    <property type="evidence" value="ECO:0007669"/>
    <property type="project" value="UniProtKB-SubCell"/>
</dbReference>
<keyword evidence="3 7" id="KW-0812">Transmembrane</keyword>
<organism evidence="9 10">
    <name type="scientific">Streptomyces daliensis</name>
    <dbReference type="NCBI Taxonomy" id="299421"/>
    <lineage>
        <taxon>Bacteria</taxon>
        <taxon>Bacillati</taxon>
        <taxon>Actinomycetota</taxon>
        <taxon>Actinomycetes</taxon>
        <taxon>Kitasatosporales</taxon>
        <taxon>Streptomycetaceae</taxon>
        <taxon>Streptomyces</taxon>
    </lineage>
</organism>
<proteinExistence type="inferred from homology"/>
<dbReference type="InterPro" id="IPR000620">
    <property type="entry name" value="EamA_dom"/>
</dbReference>
<dbReference type="Proteomes" id="UP000675554">
    <property type="component" value="Unassembled WGS sequence"/>
</dbReference>
<evidence type="ECO:0000256" key="1">
    <source>
        <dbReference type="ARBA" id="ARBA00004141"/>
    </source>
</evidence>
<dbReference type="Pfam" id="PF00892">
    <property type="entry name" value="EamA"/>
    <property type="match status" value="1"/>
</dbReference>
<dbReference type="PANTHER" id="PTHR32322">
    <property type="entry name" value="INNER MEMBRANE TRANSPORTER"/>
    <property type="match status" value="1"/>
</dbReference>
<evidence type="ECO:0000256" key="3">
    <source>
        <dbReference type="ARBA" id="ARBA00022692"/>
    </source>
</evidence>
<dbReference type="AlphaFoldDB" id="A0A8T4IJT2"/>
<evidence type="ECO:0000256" key="4">
    <source>
        <dbReference type="ARBA" id="ARBA00022989"/>
    </source>
</evidence>
<keyword evidence="5 7" id="KW-0472">Membrane</keyword>
<keyword evidence="4 7" id="KW-1133">Transmembrane helix</keyword>
<dbReference type="EMBL" id="JAGSMN010000020">
    <property type="protein sequence ID" value="MBR7671660.1"/>
    <property type="molecule type" value="Genomic_DNA"/>
</dbReference>
<dbReference type="PANTHER" id="PTHR32322:SF2">
    <property type="entry name" value="EAMA DOMAIN-CONTAINING PROTEIN"/>
    <property type="match status" value="1"/>
</dbReference>
<feature type="transmembrane region" description="Helical" evidence="7">
    <location>
        <begin position="33"/>
        <end position="53"/>
    </location>
</feature>
<feature type="transmembrane region" description="Helical" evidence="7">
    <location>
        <begin position="137"/>
        <end position="155"/>
    </location>
</feature>
<evidence type="ECO:0000313" key="10">
    <source>
        <dbReference type="Proteomes" id="UP000675554"/>
    </source>
</evidence>
<feature type="transmembrane region" description="Helical" evidence="7">
    <location>
        <begin position="219"/>
        <end position="239"/>
    </location>
</feature>
<sequence>MTYSKQSRISTPPGPLPTAPVVPEKATARKSRFLTAVAFAFGGIGFWSTNALAGSTALKELDLGVVLTLQFASATLALAVIVAAQESRRRARPVRQGPPLTRSDYLRSGLVGLIGFCGTQTTQYVGFAYAPIVESNIIAYAWPMFAAIWLAVTAWSRRTFVGFLFSLLGFLGVAIMTVAQNSGSGGGSPLGYVAALVSALCMAYYTLASGAARAPATYGMLMGGVVGTLLALVIAFSTTTDWDPSLAWLAMCYVGIGPCAAGFLLWSAGMARSDGRLAPLGYATPVLSTCVLLLSGRTFGDASAAVGAFLVLLCTVGVLVNDRLSGEQRL</sequence>
<keyword evidence="10" id="KW-1185">Reference proteome</keyword>
<evidence type="ECO:0000256" key="7">
    <source>
        <dbReference type="SAM" id="Phobius"/>
    </source>
</evidence>
<reference evidence="9" key="1">
    <citation type="submission" date="2021-04" db="EMBL/GenBank/DDBJ databases">
        <title>Sequencing of actinobacteria type strains.</title>
        <authorList>
            <person name="Nguyen G.-S."/>
            <person name="Wentzel A."/>
        </authorList>
    </citation>
    <scope>NUCLEOTIDE SEQUENCE</scope>
    <source>
        <strain evidence="9">DSM 42095</strain>
    </source>
</reference>
<feature type="domain" description="EamA" evidence="8">
    <location>
        <begin position="36"/>
        <end position="177"/>
    </location>
</feature>
<feature type="transmembrane region" description="Helical" evidence="7">
    <location>
        <begin position="190"/>
        <end position="207"/>
    </location>
</feature>
<comment type="caution">
    <text evidence="9">The sequence shown here is derived from an EMBL/GenBank/DDBJ whole genome shotgun (WGS) entry which is preliminary data.</text>
</comment>
<evidence type="ECO:0000259" key="8">
    <source>
        <dbReference type="Pfam" id="PF00892"/>
    </source>
</evidence>
<evidence type="ECO:0000313" key="9">
    <source>
        <dbReference type="EMBL" id="MBR7671660.1"/>
    </source>
</evidence>
<evidence type="ECO:0000256" key="2">
    <source>
        <dbReference type="ARBA" id="ARBA00007362"/>
    </source>
</evidence>